<dbReference type="GO" id="GO:0000976">
    <property type="term" value="F:transcription cis-regulatory region binding"/>
    <property type="evidence" value="ECO:0007669"/>
    <property type="project" value="TreeGrafter"/>
</dbReference>
<protein>
    <submittedName>
        <fullName evidence="5">TetR family transcriptional regulator</fullName>
    </submittedName>
</protein>
<feature type="region of interest" description="Disordered" evidence="3">
    <location>
        <begin position="1"/>
        <end position="20"/>
    </location>
</feature>
<keyword evidence="1 2" id="KW-0238">DNA-binding</keyword>
<dbReference type="PANTHER" id="PTHR30055:SF223">
    <property type="entry name" value="HTH-TYPE TRANSCRIPTIONAL REGULATOR UIDR"/>
    <property type="match status" value="1"/>
</dbReference>
<dbReference type="Gene3D" id="1.10.357.10">
    <property type="entry name" value="Tetracycline Repressor, domain 2"/>
    <property type="match status" value="1"/>
</dbReference>
<dbReference type="Pfam" id="PF00440">
    <property type="entry name" value="TetR_N"/>
    <property type="match status" value="1"/>
</dbReference>
<sequence length="226" mass="25226">MNPPEPGRPRGRPAADPARQQATRRLILDSAGKVYARTGFHGLTLDMVAATAGLSRPTLYKYFDDAPAITDALLQSLNDRLIDAMLSASPAEEDPFLRMGMALHAWRQWGESADIAPLLPTLFAELHNPHSPASRHRQRTLAIVGELLHALLRDAGRPAPSALAIDTLLQGVEYLGYQFLLQPEHHPERWRETLRLMLRLMLGLLGDHDDWQTAEHWAARFGLTLN</sequence>
<dbReference type="InterPro" id="IPR001647">
    <property type="entry name" value="HTH_TetR"/>
</dbReference>
<evidence type="ECO:0000259" key="4">
    <source>
        <dbReference type="PROSITE" id="PS50977"/>
    </source>
</evidence>
<dbReference type="OrthoDB" id="8535430at2"/>
<evidence type="ECO:0000313" key="5">
    <source>
        <dbReference type="EMBL" id="RZU38248.1"/>
    </source>
</evidence>
<comment type="caution">
    <text evidence="5">The sequence shown here is derived from an EMBL/GenBank/DDBJ whole genome shotgun (WGS) entry which is preliminary data.</text>
</comment>
<reference evidence="5 6" key="1">
    <citation type="submission" date="2019-02" db="EMBL/GenBank/DDBJ databases">
        <title>Genomic Encyclopedia of Type Strains, Phase IV (KMG-IV): sequencing the most valuable type-strain genomes for metagenomic binning, comparative biology and taxonomic classification.</title>
        <authorList>
            <person name="Goeker M."/>
        </authorList>
    </citation>
    <scope>NUCLEOTIDE SEQUENCE [LARGE SCALE GENOMIC DNA]</scope>
    <source>
        <strain evidence="5 6">DSM 105135</strain>
    </source>
</reference>
<feature type="DNA-binding region" description="H-T-H motif" evidence="2">
    <location>
        <begin position="44"/>
        <end position="63"/>
    </location>
</feature>
<dbReference type="EMBL" id="SHKX01000014">
    <property type="protein sequence ID" value="RZU38248.1"/>
    <property type="molecule type" value="Genomic_DNA"/>
</dbReference>
<evidence type="ECO:0000256" key="3">
    <source>
        <dbReference type="SAM" id="MobiDB-lite"/>
    </source>
</evidence>
<dbReference type="InterPro" id="IPR050109">
    <property type="entry name" value="HTH-type_TetR-like_transc_reg"/>
</dbReference>
<evidence type="ECO:0000313" key="6">
    <source>
        <dbReference type="Proteomes" id="UP000292423"/>
    </source>
</evidence>
<accession>A0A4Q7YLS5</accession>
<dbReference type="PANTHER" id="PTHR30055">
    <property type="entry name" value="HTH-TYPE TRANSCRIPTIONAL REGULATOR RUTR"/>
    <property type="match status" value="1"/>
</dbReference>
<dbReference type="RefSeq" id="WP_130414919.1">
    <property type="nucleotide sequence ID" value="NZ_SHKX01000014.1"/>
</dbReference>
<dbReference type="SUPFAM" id="SSF46689">
    <property type="entry name" value="Homeodomain-like"/>
    <property type="match status" value="1"/>
</dbReference>
<name>A0A4Q7YLS5_9GAMM</name>
<dbReference type="PRINTS" id="PR00455">
    <property type="entry name" value="HTHTETR"/>
</dbReference>
<evidence type="ECO:0000256" key="2">
    <source>
        <dbReference type="PROSITE-ProRule" id="PRU00335"/>
    </source>
</evidence>
<dbReference type="Proteomes" id="UP000292423">
    <property type="component" value="Unassembled WGS sequence"/>
</dbReference>
<dbReference type="AlphaFoldDB" id="A0A4Q7YLS5"/>
<gene>
    <name evidence="5" type="ORF">EV700_2827</name>
</gene>
<evidence type="ECO:0000256" key="1">
    <source>
        <dbReference type="ARBA" id="ARBA00023125"/>
    </source>
</evidence>
<dbReference type="PROSITE" id="PS50977">
    <property type="entry name" value="HTH_TETR_2"/>
    <property type="match status" value="1"/>
</dbReference>
<organism evidence="5 6">
    <name type="scientific">Fluviicoccus keumensis</name>
    <dbReference type="NCBI Taxonomy" id="1435465"/>
    <lineage>
        <taxon>Bacteria</taxon>
        <taxon>Pseudomonadati</taxon>
        <taxon>Pseudomonadota</taxon>
        <taxon>Gammaproteobacteria</taxon>
        <taxon>Moraxellales</taxon>
        <taxon>Moraxellaceae</taxon>
        <taxon>Fluviicoccus</taxon>
    </lineage>
</organism>
<keyword evidence="6" id="KW-1185">Reference proteome</keyword>
<proteinExistence type="predicted"/>
<feature type="domain" description="HTH tetR-type" evidence="4">
    <location>
        <begin position="21"/>
        <end position="81"/>
    </location>
</feature>
<dbReference type="InterPro" id="IPR009057">
    <property type="entry name" value="Homeodomain-like_sf"/>
</dbReference>
<dbReference type="GO" id="GO:0003700">
    <property type="term" value="F:DNA-binding transcription factor activity"/>
    <property type="evidence" value="ECO:0007669"/>
    <property type="project" value="TreeGrafter"/>
</dbReference>